<sequence length="147" mass="15351">MLEVLVALLVFALGVLGLVGLQATAVKQAGQAKYRSDAALLANQLIGSMWVGNRNLAELQAEYSSADEGAGYKLWLEKVSATLPGVADHPPTVTFTQVNPLPALAGRPAGGPVLTPSLRVTITVKWAAPGENLGSTPHNLVMISQLK</sequence>
<accession>A0A2N8L2W4</accession>
<protein>
    <recommendedName>
        <fullName evidence="3">Type IV pilus modification protein PilV</fullName>
    </recommendedName>
</protein>
<organism evidence="1 2">
    <name type="scientific">Kinneretia aquatilis</name>
    <dbReference type="NCBI Taxonomy" id="2070761"/>
    <lineage>
        <taxon>Bacteria</taxon>
        <taxon>Pseudomonadati</taxon>
        <taxon>Pseudomonadota</taxon>
        <taxon>Betaproteobacteria</taxon>
        <taxon>Burkholderiales</taxon>
        <taxon>Sphaerotilaceae</taxon>
        <taxon>Roseateles</taxon>
    </lineage>
</organism>
<dbReference type="EMBL" id="POSP01000001">
    <property type="protein sequence ID" value="PND40041.1"/>
    <property type="molecule type" value="Genomic_DNA"/>
</dbReference>
<proteinExistence type="predicted"/>
<name>A0A2N8L2W4_9BURK</name>
<evidence type="ECO:0000313" key="2">
    <source>
        <dbReference type="Proteomes" id="UP000235916"/>
    </source>
</evidence>
<keyword evidence="2" id="KW-1185">Reference proteome</keyword>
<evidence type="ECO:0000313" key="1">
    <source>
        <dbReference type="EMBL" id="PND40041.1"/>
    </source>
</evidence>
<evidence type="ECO:0008006" key="3">
    <source>
        <dbReference type="Google" id="ProtNLM"/>
    </source>
</evidence>
<reference evidence="1 2" key="1">
    <citation type="submission" date="2018-01" db="EMBL/GenBank/DDBJ databases">
        <title>Draft genome sequence of Paucibacter aquatile CR182 isolated from freshwater of the Nakdong River.</title>
        <authorList>
            <person name="Choi A."/>
            <person name="Chung E.J."/>
        </authorList>
    </citation>
    <scope>NUCLEOTIDE SEQUENCE [LARGE SCALE GENOMIC DNA]</scope>
    <source>
        <strain evidence="1 2">CR182</strain>
    </source>
</reference>
<comment type="caution">
    <text evidence="1">The sequence shown here is derived from an EMBL/GenBank/DDBJ whole genome shotgun (WGS) entry which is preliminary data.</text>
</comment>
<gene>
    <name evidence="1" type="ORF">C1O66_01180</name>
</gene>
<dbReference type="Proteomes" id="UP000235916">
    <property type="component" value="Unassembled WGS sequence"/>
</dbReference>
<dbReference type="AlphaFoldDB" id="A0A2N8L2W4"/>